<feature type="transmembrane region" description="Helical" evidence="7">
    <location>
        <begin position="141"/>
        <end position="159"/>
    </location>
</feature>
<proteinExistence type="inferred from homology"/>
<feature type="transmembrane region" description="Helical" evidence="7">
    <location>
        <begin position="171"/>
        <end position="196"/>
    </location>
</feature>
<keyword evidence="3" id="KW-0813">Transport</keyword>
<dbReference type="AlphaFoldDB" id="A0A7S4D662"/>
<name>A0A7S4D662_HETAK</name>
<dbReference type="InterPro" id="IPR036259">
    <property type="entry name" value="MFS_trans_sf"/>
</dbReference>
<evidence type="ECO:0000256" key="5">
    <source>
        <dbReference type="ARBA" id="ARBA00022989"/>
    </source>
</evidence>
<dbReference type="Pfam" id="PF03092">
    <property type="entry name" value="BT1"/>
    <property type="match status" value="1"/>
</dbReference>
<evidence type="ECO:0000313" key="8">
    <source>
        <dbReference type="EMBL" id="CAE0631028.1"/>
    </source>
</evidence>
<comment type="subcellular location">
    <subcellularLocation>
        <location evidence="1">Membrane</location>
        <topology evidence="1">Multi-pass membrane protein</topology>
    </subcellularLocation>
</comment>
<dbReference type="EMBL" id="HBIU01020763">
    <property type="protein sequence ID" value="CAE0631028.1"/>
    <property type="molecule type" value="Transcribed_RNA"/>
</dbReference>
<dbReference type="PANTHER" id="PTHR31585">
    <property type="entry name" value="FOLATE-BIOPTERIN TRANSPORTER 1, CHLOROPLASTIC"/>
    <property type="match status" value="1"/>
</dbReference>
<dbReference type="InterPro" id="IPR039309">
    <property type="entry name" value="BT1"/>
</dbReference>
<evidence type="ECO:0000256" key="7">
    <source>
        <dbReference type="SAM" id="Phobius"/>
    </source>
</evidence>
<feature type="transmembrane region" description="Helical" evidence="7">
    <location>
        <begin position="251"/>
        <end position="269"/>
    </location>
</feature>
<keyword evidence="4 7" id="KW-0812">Transmembrane</keyword>
<protein>
    <recommendedName>
        <fullName evidence="9">Folate-biopterin transporter</fullName>
    </recommendedName>
</protein>
<evidence type="ECO:0000256" key="2">
    <source>
        <dbReference type="ARBA" id="ARBA00007015"/>
    </source>
</evidence>
<dbReference type="PANTHER" id="PTHR31585:SF5">
    <property type="entry name" value="RNA-BINDING S4 DOMAIN-CONTAINING PROTEIN"/>
    <property type="match status" value="1"/>
</dbReference>
<evidence type="ECO:0000256" key="3">
    <source>
        <dbReference type="ARBA" id="ARBA00022448"/>
    </source>
</evidence>
<dbReference type="GO" id="GO:0016020">
    <property type="term" value="C:membrane"/>
    <property type="evidence" value="ECO:0007669"/>
    <property type="project" value="UniProtKB-SubCell"/>
</dbReference>
<evidence type="ECO:0008006" key="9">
    <source>
        <dbReference type="Google" id="ProtNLM"/>
    </source>
</evidence>
<reference evidence="8" key="1">
    <citation type="submission" date="2021-01" db="EMBL/GenBank/DDBJ databases">
        <authorList>
            <person name="Corre E."/>
            <person name="Pelletier E."/>
            <person name="Niang G."/>
            <person name="Scheremetjew M."/>
            <person name="Finn R."/>
            <person name="Kale V."/>
            <person name="Holt S."/>
            <person name="Cochrane G."/>
            <person name="Meng A."/>
            <person name="Brown T."/>
            <person name="Cohen L."/>
        </authorList>
    </citation>
    <scope>NUCLEOTIDE SEQUENCE</scope>
    <source>
        <strain evidence="8">CCMP3107</strain>
    </source>
</reference>
<feature type="transmembrane region" description="Helical" evidence="7">
    <location>
        <begin position="68"/>
        <end position="89"/>
    </location>
</feature>
<evidence type="ECO:0000256" key="1">
    <source>
        <dbReference type="ARBA" id="ARBA00004141"/>
    </source>
</evidence>
<keyword evidence="6 7" id="KW-0472">Membrane</keyword>
<evidence type="ECO:0000256" key="6">
    <source>
        <dbReference type="ARBA" id="ARBA00023136"/>
    </source>
</evidence>
<comment type="similarity">
    <text evidence="2">Belongs to the major facilitator superfamily. Folate-biopterin transporter (TC 2.A.71) family.</text>
</comment>
<dbReference type="SUPFAM" id="SSF103473">
    <property type="entry name" value="MFS general substrate transporter"/>
    <property type="match status" value="1"/>
</dbReference>
<feature type="transmembrane region" description="Helical" evidence="7">
    <location>
        <begin position="101"/>
        <end position="121"/>
    </location>
</feature>
<feature type="transmembrane region" description="Helical" evidence="7">
    <location>
        <begin position="208"/>
        <end position="231"/>
    </location>
</feature>
<evidence type="ECO:0000256" key="4">
    <source>
        <dbReference type="ARBA" id="ARBA00022692"/>
    </source>
</evidence>
<gene>
    <name evidence="8" type="ORF">HAKA00212_LOCUS9727</name>
</gene>
<keyword evidence="5 7" id="KW-1133">Transmembrane helix</keyword>
<organism evidence="8">
    <name type="scientific">Heterosigma akashiwo</name>
    <name type="common">Chromophytic alga</name>
    <name type="synonym">Heterosigma carterae</name>
    <dbReference type="NCBI Taxonomy" id="2829"/>
    <lineage>
        <taxon>Eukaryota</taxon>
        <taxon>Sar</taxon>
        <taxon>Stramenopiles</taxon>
        <taxon>Ochrophyta</taxon>
        <taxon>Raphidophyceae</taxon>
        <taxon>Chattonellales</taxon>
        <taxon>Chattonellaceae</taxon>
        <taxon>Heterosigma</taxon>
    </lineage>
</organism>
<sequence>MLFPAAPALWERRGKPVRPVPDQVRDIWDMCQQKAVWKPMAFVYLYNIFQVPCAAWQSFLQLGLGFPAWRLGLLSTAGAAMTFVGILAFKKFFFQSSWRSLYLWTTVLVASFSLAQIALVTRFNATVLHVSDFWFSMGDDVLANYVTGVQWLPVCIMYIQLCPAGSEGASYALLTTYGNVAGAVSSALAGVLAGIWDVTNSAMAAHQYSGLLNLTILTSILGPMPLLILWLLPKSSEEARKLRDSKKKSKLGGFMFLLVLLLSLMYTTWDCLSAMFE</sequence>
<accession>A0A7S4D662</accession>
<dbReference type="Gene3D" id="1.20.1250.20">
    <property type="entry name" value="MFS general substrate transporter like domains"/>
    <property type="match status" value="1"/>
</dbReference>